<evidence type="ECO:0000313" key="1">
    <source>
        <dbReference type="EMBL" id="VDS09545.1"/>
    </source>
</evidence>
<proteinExistence type="predicted"/>
<reference evidence="1 2" key="1">
    <citation type="submission" date="2018-12" db="EMBL/GenBank/DDBJ databases">
        <authorList>
            <person name="Criscuolo A."/>
        </authorList>
    </citation>
    <scope>NUCLEOTIDE SEQUENCE [LARGE SCALE GENOMIC DNA]</scope>
    <source>
        <strain evidence="1">ACIP1116241</strain>
    </source>
</reference>
<protein>
    <submittedName>
        <fullName evidence="1">Uncharacterized protein</fullName>
    </submittedName>
</protein>
<keyword evidence="2" id="KW-1185">Reference proteome</keyword>
<dbReference type="AlphaFoldDB" id="A0A3S4ET29"/>
<sequence>MHELNSVEQALISGGGLGYGQVPGFDLEGPRGPNYTHSFGNGWSLTFGSTVDRSAQGIGVRFVWK</sequence>
<name>A0A3S4ET29_9RHOB</name>
<organism evidence="1 2">
    <name type="scientific">Paracoccus haematequi</name>
    <dbReference type="NCBI Taxonomy" id="2491866"/>
    <lineage>
        <taxon>Bacteria</taxon>
        <taxon>Pseudomonadati</taxon>
        <taxon>Pseudomonadota</taxon>
        <taxon>Alphaproteobacteria</taxon>
        <taxon>Rhodobacterales</taxon>
        <taxon>Paracoccaceae</taxon>
        <taxon>Paracoccus</taxon>
    </lineage>
</organism>
<dbReference type="Proteomes" id="UP000270743">
    <property type="component" value="Unassembled WGS sequence"/>
</dbReference>
<accession>A0A3S4ET29</accession>
<dbReference type="EMBL" id="UZWE01000037">
    <property type="protein sequence ID" value="VDS09545.1"/>
    <property type="molecule type" value="Genomic_DNA"/>
</dbReference>
<gene>
    <name evidence="1" type="ORF">PARHAE_02748</name>
</gene>
<dbReference type="OrthoDB" id="9906983at2"/>
<dbReference type="RefSeq" id="WP_126155176.1">
    <property type="nucleotide sequence ID" value="NZ_UZWE01000037.1"/>
</dbReference>
<evidence type="ECO:0000313" key="2">
    <source>
        <dbReference type="Proteomes" id="UP000270743"/>
    </source>
</evidence>